<dbReference type="Proteomes" id="UP001642464">
    <property type="component" value="Unassembled WGS sequence"/>
</dbReference>
<evidence type="ECO:0000256" key="1">
    <source>
        <dbReference type="SAM" id="MobiDB-lite"/>
    </source>
</evidence>
<comment type="caution">
    <text evidence="2">The sequence shown here is derived from an EMBL/GenBank/DDBJ whole genome shotgun (WGS) entry which is preliminary data.</text>
</comment>
<organism evidence="2 3">
    <name type="scientific">Durusdinium trenchii</name>
    <dbReference type="NCBI Taxonomy" id="1381693"/>
    <lineage>
        <taxon>Eukaryota</taxon>
        <taxon>Sar</taxon>
        <taxon>Alveolata</taxon>
        <taxon>Dinophyceae</taxon>
        <taxon>Suessiales</taxon>
        <taxon>Symbiodiniaceae</taxon>
        <taxon>Durusdinium</taxon>
    </lineage>
</organism>
<feature type="compositionally biased region" description="Low complexity" evidence="1">
    <location>
        <begin position="412"/>
        <end position="421"/>
    </location>
</feature>
<protein>
    <submittedName>
        <fullName evidence="2">Uncharacterized protein</fullName>
    </submittedName>
</protein>
<evidence type="ECO:0000313" key="3">
    <source>
        <dbReference type="Proteomes" id="UP001642464"/>
    </source>
</evidence>
<keyword evidence="3" id="KW-1185">Reference proteome</keyword>
<gene>
    <name evidence="2" type="ORF">SCF082_LOCUS12712</name>
</gene>
<name>A0ABP0JLQ0_9DINO</name>
<evidence type="ECO:0000313" key="2">
    <source>
        <dbReference type="EMBL" id="CAK9015346.1"/>
    </source>
</evidence>
<feature type="compositionally biased region" description="Polar residues" evidence="1">
    <location>
        <begin position="71"/>
        <end position="85"/>
    </location>
</feature>
<feature type="region of interest" description="Disordered" evidence="1">
    <location>
        <begin position="71"/>
        <end position="94"/>
    </location>
</feature>
<feature type="compositionally biased region" description="Basic and acidic residues" evidence="1">
    <location>
        <begin position="207"/>
        <end position="218"/>
    </location>
</feature>
<feature type="region of interest" description="Disordered" evidence="1">
    <location>
        <begin position="406"/>
        <end position="452"/>
    </location>
</feature>
<dbReference type="EMBL" id="CAXAMM010007780">
    <property type="protein sequence ID" value="CAK9015346.1"/>
    <property type="molecule type" value="Genomic_DNA"/>
</dbReference>
<proteinExistence type="predicted"/>
<accession>A0ABP0JLQ0</accession>
<feature type="region of interest" description="Disordered" evidence="1">
    <location>
        <begin position="187"/>
        <end position="342"/>
    </location>
</feature>
<reference evidence="2 3" key="1">
    <citation type="submission" date="2024-02" db="EMBL/GenBank/DDBJ databases">
        <authorList>
            <person name="Chen Y."/>
            <person name="Shah S."/>
            <person name="Dougan E. K."/>
            <person name="Thang M."/>
            <person name="Chan C."/>
        </authorList>
    </citation>
    <scope>NUCLEOTIDE SEQUENCE [LARGE SCALE GENOMIC DNA]</scope>
</reference>
<sequence>MASMAVPMVSPAHVVPGGQMSPLQSPWSTPVGTPVAGGYPPRASVGPTLPRHGFLSVPTTAPQAQVVHRASSATTLPRASITSPAGSPFGTPGTGYPSVPTPTMTPRACGMIPIPNTLQAQAPAQVKPAASISSLRYQAASGASTAYTTPVSQSSETSTWSQPVQQIPIPPLRAKVGAPFDVPRASVREKCPSWASPSPQRVKRRSKPPEKASKEETAAGKAPVKSEAVDTNQMKKERPSLPSPKGRAPGHSTCLREGPESRSARPRSSSAGSSPRHERSRRRRSLSSNKPNGWATMSASSLLSSAGCQTPLTRVLEEKDEGDAPPGDPARERASVGLSSALNRMEDSIQTLLRRRSGAAPVVPKLDLRGEEATVAAPVPMTRCSDVAQKSEGYAERTLAGQLKQKLEHVRQMSSQESQFSDESRESSRSGIRSDLPSRWHSARLVEKRRGE</sequence>